<comment type="caution">
    <text evidence="2">The sequence shown here is derived from an EMBL/GenBank/DDBJ whole genome shotgun (WGS) entry which is preliminary data.</text>
</comment>
<feature type="chain" id="PRO_5046356729" description="Protein FAM3C" evidence="1">
    <location>
        <begin position="24"/>
        <end position="107"/>
    </location>
</feature>
<keyword evidence="1" id="KW-0732">Signal</keyword>
<evidence type="ECO:0000256" key="1">
    <source>
        <dbReference type="SAM" id="SignalP"/>
    </source>
</evidence>
<sequence>MRDRTFLTLTAVVLLILIFFLTSFDVQEKAQNVLGFNAIHTKFKTVEAAPKCMLSTVCPPDYFPFKIQSGAANVVGPKICFDGKNIMSHILNNVGPGLNIVVVNVCS</sequence>
<name>A0ABV0ULB5_9TELE</name>
<organism evidence="2 3">
    <name type="scientific">Ilyodon furcidens</name>
    <name type="common">goldbreast splitfin</name>
    <dbReference type="NCBI Taxonomy" id="33524"/>
    <lineage>
        <taxon>Eukaryota</taxon>
        <taxon>Metazoa</taxon>
        <taxon>Chordata</taxon>
        <taxon>Craniata</taxon>
        <taxon>Vertebrata</taxon>
        <taxon>Euteleostomi</taxon>
        <taxon>Actinopterygii</taxon>
        <taxon>Neopterygii</taxon>
        <taxon>Teleostei</taxon>
        <taxon>Neoteleostei</taxon>
        <taxon>Acanthomorphata</taxon>
        <taxon>Ovalentaria</taxon>
        <taxon>Atherinomorphae</taxon>
        <taxon>Cyprinodontiformes</taxon>
        <taxon>Goodeidae</taxon>
        <taxon>Ilyodon</taxon>
    </lineage>
</organism>
<proteinExistence type="predicted"/>
<dbReference type="EMBL" id="JAHRIQ010072643">
    <property type="protein sequence ID" value="MEQ2245240.1"/>
    <property type="molecule type" value="Genomic_DNA"/>
</dbReference>
<gene>
    <name evidence="2" type="ORF">ILYODFUR_025534</name>
</gene>
<keyword evidence="3" id="KW-1185">Reference proteome</keyword>
<protein>
    <recommendedName>
        <fullName evidence="4">Protein FAM3C</fullName>
    </recommendedName>
</protein>
<accession>A0ABV0ULB5</accession>
<dbReference type="Proteomes" id="UP001482620">
    <property type="component" value="Unassembled WGS sequence"/>
</dbReference>
<reference evidence="2 3" key="1">
    <citation type="submission" date="2021-06" db="EMBL/GenBank/DDBJ databases">
        <authorList>
            <person name="Palmer J.M."/>
        </authorList>
    </citation>
    <scope>NUCLEOTIDE SEQUENCE [LARGE SCALE GENOMIC DNA]</scope>
    <source>
        <strain evidence="3">if_2019</strain>
        <tissue evidence="2">Muscle</tissue>
    </source>
</reference>
<evidence type="ECO:0000313" key="2">
    <source>
        <dbReference type="EMBL" id="MEQ2245240.1"/>
    </source>
</evidence>
<dbReference type="InterPro" id="IPR039220">
    <property type="entry name" value="FAM3"/>
</dbReference>
<feature type="signal peptide" evidence="1">
    <location>
        <begin position="1"/>
        <end position="23"/>
    </location>
</feature>
<dbReference type="PANTHER" id="PTHR14592">
    <property type="entry name" value="UNCHARACTERIZED FAM3"/>
    <property type="match status" value="1"/>
</dbReference>
<evidence type="ECO:0008006" key="4">
    <source>
        <dbReference type="Google" id="ProtNLM"/>
    </source>
</evidence>
<evidence type="ECO:0000313" key="3">
    <source>
        <dbReference type="Proteomes" id="UP001482620"/>
    </source>
</evidence>